<proteinExistence type="predicted"/>
<protein>
    <submittedName>
        <fullName evidence="1">Structural protein</fullName>
    </submittedName>
</protein>
<dbReference type="InterPro" id="IPR057878">
    <property type="entry name" value="CrAss_Ring_2"/>
</dbReference>
<reference evidence="1" key="1">
    <citation type="submission" date="2024-06" db="EMBL/GenBank/DDBJ databases">
        <title>Intestivirid acquisition increases across infancy in a wild primate population.</title>
        <authorList>
            <person name="Schneider-Creas I.A."/>
            <person name="Moya I.L."/>
            <person name="Chiou K.L."/>
            <person name="Baniel A."/>
            <person name="Azanaw Haile A."/>
            <person name="Kebede F."/>
            <person name="Abebe B."/>
            <person name="Snyder-Mackler N."/>
            <person name="Varsani A."/>
        </authorList>
    </citation>
    <scope>NUCLEOTIDE SEQUENCE</scope>
    <source>
        <strain evidence="1">Int_RNL_2018_1178_PEE</strain>
    </source>
</reference>
<name>A0AAU8MHP0_9CAUD</name>
<sequence length="304" mass="35265">MLISNQIIIFIVENDTGKDTITKVNIETKNNYLPCKEVNGYYSYSFKHNYKDNTECHMPSTGELCFNNKLNNMASLAMLVSEFAHSIGDPNNKALRENIKLLIVHTRNEIIRRSYENHEYVDKILTQRFKVSLTDVYDGEIQLPEDWDTDFTDVDITKIKRTTQKVPRPVRLINNLPFDRVSSVGFKTNKEFPYIKETSARFRSAVPGLKGLVCYDYINGYIYLFPSNNKAIEINTICIEGAFEHPNEIEVVNGETSSFNIMMDENEWLLSEDMIGQIKEIIYKRDLLSQIRQTNEIPNTIKFN</sequence>
<accession>A0AAU8MHP0</accession>
<organism evidence="1">
    <name type="scientific">Geladintestivirus 6</name>
    <dbReference type="NCBI Taxonomy" id="3233138"/>
    <lineage>
        <taxon>Viruses</taxon>
        <taxon>Duplodnaviria</taxon>
        <taxon>Heunggongvirae</taxon>
        <taxon>Uroviricota</taxon>
        <taxon>Caudoviricetes</taxon>
        <taxon>Crassvirales</taxon>
    </lineage>
</organism>
<evidence type="ECO:0000313" key="1">
    <source>
        <dbReference type="EMBL" id="XCO00172.1"/>
    </source>
</evidence>
<dbReference type="Pfam" id="PF25702">
    <property type="entry name" value="CrAss_Ring_2"/>
    <property type="match status" value="1"/>
</dbReference>
<dbReference type="EMBL" id="PP965496">
    <property type="protein sequence ID" value="XCO00172.1"/>
    <property type="molecule type" value="Genomic_DNA"/>
</dbReference>